<sequence>MPGNNETAEDIKAKKNICQPPKQSHFRQVNRRAGKFAYSTDNTYEQEIYFDQVQIIHQIGGKTDHIFLENLNCYKKQLSKVFPETPERWTSQPVPEAPCRPVKGAPRWTALPTPVRNLLPQVGEEDVAIKTRRQKQQKESLKEDVTWELVVLQRMLQEWKTAWALTVEWHHKTTEGLLQGLVDVHDDIRIQAIITCATAAVEWPRIATSQGDSDKETGKAPSVQDLPEVLQPALEAALCDKNANVRMAAALCQYAIQSHNPLAQDIMHSVLLKGNSVDSWAAAQCLALEGAATYPVIKRILQQLFSKKNDDTEYQSCMLLSHLSEKTTLIHTMLAVELNSYQWKDRIIACRVLSQVGGNVSLDMKHKLIQMMLSDWNKEVRHAAAQALGRMSFGKEVYNTIRVKLSQGNFQERVEALSLIGGLKVMTARLLPSFLSCFSDDFMAVRRAACLAAGALQIRDKMDTANSILSDSGICCPLISAALGQIGQVSPQLTDLLLWAIHYEESPGVRLEACRSILALNLQGDRVRDTFLDALLLENHEAVLKEIHQAMKILNLENEGNQEILQKIKNRPNTVFFNIISSDLDSNTKPKRLADTENIQDGEGHRKSERRNKTCLLATQGGAKTTETPYFSTRNFSG</sequence>
<dbReference type="Pfam" id="PF02985">
    <property type="entry name" value="HEAT"/>
    <property type="match status" value="1"/>
</dbReference>
<keyword evidence="3" id="KW-1185">Reference proteome</keyword>
<name>A0A9B0GGC1_ODORO</name>
<dbReference type="PANTHER" id="PTHR12697">
    <property type="entry name" value="PBS LYASE HEAT-LIKE PROTEIN"/>
    <property type="match status" value="1"/>
</dbReference>
<dbReference type="InterPro" id="IPR000357">
    <property type="entry name" value="HEAT"/>
</dbReference>
<dbReference type="InterPro" id="IPR016024">
    <property type="entry name" value="ARM-type_fold"/>
</dbReference>
<dbReference type="GO" id="GO:0016491">
    <property type="term" value="F:oxidoreductase activity"/>
    <property type="evidence" value="ECO:0007669"/>
    <property type="project" value="TreeGrafter"/>
</dbReference>
<gene>
    <name evidence="4" type="primary">HEATR4</name>
</gene>
<dbReference type="SUPFAM" id="SSF48371">
    <property type="entry name" value="ARM repeat"/>
    <property type="match status" value="1"/>
</dbReference>
<feature type="region of interest" description="Disordered" evidence="2">
    <location>
        <begin position="588"/>
        <end position="614"/>
    </location>
</feature>
<dbReference type="AlphaFoldDB" id="A0A9B0GGC1"/>
<evidence type="ECO:0000256" key="1">
    <source>
        <dbReference type="ARBA" id="ARBA00022737"/>
    </source>
</evidence>
<evidence type="ECO:0000313" key="3">
    <source>
        <dbReference type="Proteomes" id="UP000245340"/>
    </source>
</evidence>
<proteinExistence type="predicted"/>
<dbReference type="PANTHER" id="PTHR12697:SF20">
    <property type="entry name" value="HEAT REPEAT-CONTAINING PROTEIN 4"/>
    <property type="match status" value="1"/>
</dbReference>
<evidence type="ECO:0000313" key="4">
    <source>
        <dbReference type="RefSeq" id="XP_004399485.1"/>
    </source>
</evidence>
<evidence type="ECO:0000256" key="2">
    <source>
        <dbReference type="SAM" id="MobiDB-lite"/>
    </source>
</evidence>
<dbReference type="RefSeq" id="XP_004399485.1">
    <property type="nucleotide sequence ID" value="XM_004399428.1"/>
</dbReference>
<reference evidence="4" key="1">
    <citation type="submission" date="2025-08" db="UniProtKB">
        <authorList>
            <consortium name="RefSeq"/>
        </authorList>
    </citation>
    <scope>IDENTIFICATION</scope>
</reference>
<keyword evidence="1" id="KW-0677">Repeat</keyword>
<protein>
    <submittedName>
        <fullName evidence="4">HEAT repeat-containing protein 4</fullName>
    </submittedName>
</protein>
<organism evidence="3 4">
    <name type="scientific">Odobenus rosmarus divergens</name>
    <name type="common">Pacific walrus</name>
    <dbReference type="NCBI Taxonomy" id="9708"/>
    <lineage>
        <taxon>Eukaryota</taxon>
        <taxon>Metazoa</taxon>
        <taxon>Chordata</taxon>
        <taxon>Craniata</taxon>
        <taxon>Vertebrata</taxon>
        <taxon>Euteleostomi</taxon>
        <taxon>Mammalia</taxon>
        <taxon>Eutheria</taxon>
        <taxon>Laurasiatheria</taxon>
        <taxon>Carnivora</taxon>
        <taxon>Caniformia</taxon>
        <taxon>Pinnipedia</taxon>
        <taxon>Odobenidae</taxon>
        <taxon>Odobenus</taxon>
    </lineage>
</organism>
<dbReference type="Gene3D" id="1.25.10.10">
    <property type="entry name" value="Leucine-rich Repeat Variant"/>
    <property type="match status" value="1"/>
</dbReference>
<accession>A0A9B0GGC1</accession>
<dbReference type="InterPro" id="IPR011989">
    <property type="entry name" value="ARM-like"/>
</dbReference>
<dbReference type="Proteomes" id="UP000245340">
    <property type="component" value="Unplaced"/>
</dbReference>